<dbReference type="Proteomes" id="UP000007319">
    <property type="component" value="Plasmid AZOBR_p6"/>
</dbReference>
<dbReference type="AlphaFoldDB" id="A0A9P1K1T3"/>
<keyword evidence="2" id="KW-0808">Transferase</keyword>
<keyword evidence="5" id="KW-1185">Reference proteome</keyword>
<dbReference type="Gene3D" id="3.40.50.150">
    <property type="entry name" value="Vaccinia Virus protein VP39"/>
    <property type="match status" value="1"/>
</dbReference>
<dbReference type="PANTHER" id="PTHR43861">
    <property type="entry name" value="TRANS-ACONITATE 2-METHYLTRANSFERASE-RELATED"/>
    <property type="match status" value="1"/>
</dbReference>
<name>A0A9P1K1T3_9PROT</name>
<dbReference type="CDD" id="cd02440">
    <property type="entry name" value="AdoMet_MTases"/>
    <property type="match status" value="1"/>
</dbReference>
<proteinExistence type="predicted"/>
<accession>A0A9P1K1T3</accession>
<keyword evidence="4" id="KW-0614">Plasmid</keyword>
<reference evidence="4 5" key="1">
    <citation type="journal article" date="2011" name="PLoS Genet.">
        <title>Azospirillum genomes reveal transition of bacteria from aquatic to terrestrial environments.</title>
        <authorList>
            <person name="Wisniewski-Dye F."/>
            <person name="Borziak K."/>
            <person name="Khalsa-Moyers G."/>
            <person name="Alexandre G."/>
            <person name="Sukharnikov L.O."/>
            <person name="Wuichet K."/>
            <person name="Hurst G.B."/>
            <person name="McDonald W.H."/>
            <person name="Robertson J.S."/>
            <person name="Barbe V."/>
            <person name="Calteau A."/>
            <person name="Rouy Z."/>
            <person name="Mangenot S."/>
            <person name="Prigent-Combaret C."/>
            <person name="Normand P."/>
            <person name="Boyer M."/>
            <person name="Siguier P."/>
            <person name="Dessaux Y."/>
            <person name="Elmerich C."/>
            <person name="Condemine G."/>
            <person name="Krishnen G."/>
            <person name="Kennedy I."/>
            <person name="Paterson A.H."/>
            <person name="Gonzalez V."/>
            <person name="Mavingui P."/>
            <person name="Zhulin I.B."/>
        </authorList>
    </citation>
    <scope>NUCLEOTIDE SEQUENCE [LARGE SCALE GENOMIC DNA]</scope>
    <source>
        <strain evidence="4 5">Sp245</strain>
    </source>
</reference>
<dbReference type="InterPro" id="IPR041698">
    <property type="entry name" value="Methyltransf_25"/>
</dbReference>
<geneLocation type="plasmid" evidence="4 5">
    <name>AZOBR_p6</name>
</geneLocation>
<dbReference type="KEGG" id="abs:AZOBR_p60046"/>
<dbReference type="SUPFAM" id="SSF53335">
    <property type="entry name" value="S-adenosyl-L-methionine-dependent methyltransferases"/>
    <property type="match status" value="1"/>
</dbReference>
<evidence type="ECO:0000313" key="4">
    <source>
        <dbReference type="EMBL" id="CCD03982.1"/>
    </source>
</evidence>
<dbReference type="RefSeq" id="WP_014200306.1">
    <property type="nucleotide sequence ID" value="NC_016597.1"/>
</dbReference>
<dbReference type="InterPro" id="IPR029063">
    <property type="entry name" value="SAM-dependent_MTases_sf"/>
</dbReference>
<dbReference type="PANTHER" id="PTHR43861:SF1">
    <property type="entry name" value="TRANS-ACONITATE 2-METHYLTRANSFERASE"/>
    <property type="match status" value="1"/>
</dbReference>
<protein>
    <recommendedName>
        <fullName evidence="3">Methyltransferase domain-containing protein</fullName>
    </recommendedName>
</protein>
<evidence type="ECO:0000256" key="2">
    <source>
        <dbReference type="ARBA" id="ARBA00022679"/>
    </source>
</evidence>
<keyword evidence="1" id="KW-0489">Methyltransferase</keyword>
<organism evidence="4 5">
    <name type="scientific">Azospirillum baldaniorum</name>
    <dbReference type="NCBI Taxonomy" id="1064539"/>
    <lineage>
        <taxon>Bacteria</taxon>
        <taxon>Pseudomonadati</taxon>
        <taxon>Pseudomonadota</taxon>
        <taxon>Alphaproteobacteria</taxon>
        <taxon>Rhodospirillales</taxon>
        <taxon>Azospirillaceae</taxon>
        <taxon>Azospirillum</taxon>
    </lineage>
</organism>
<evidence type="ECO:0000313" key="5">
    <source>
        <dbReference type="Proteomes" id="UP000007319"/>
    </source>
</evidence>
<evidence type="ECO:0000256" key="1">
    <source>
        <dbReference type="ARBA" id="ARBA00022603"/>
    </source>
</evidence>
<dbReference type="Pfam" id="PF13649">
    <property type="entry name" value="Methyltransf_25"/>
    <property type="match status" value="1"/>
</dbReference>
<dbReference type="GO" id="GO:0008168">
    <property type="term" value="F:methyltransferase activity"/>
    <property type="evidence" value="ECO:0007669"/>
    <property type="project" value="UniProtKB-KW"/>
</dbReference>
<dbReference type="GO" id="GO:0032259">
    <property type="term" value="P:methylation"/>
    <property type="evidence" value="ECO:0007669"/>
    <property type="project" value="UniProtKB-KW"/>
</dbReference>
<sequence length="280" mass="31948">MKRISEDKAADLARDIRTLLKVHAEAMGRIEEMLDKPSVPIAEAVAELAAMSRGFAANCHDVKFRYDWSIPPAPEWFDHFIDSYLLLRRDRNTFWMERGVYGVLALSRGGRVLELCCGDGYYTRNFYAPFAGSIVALDFDPDAIAHARRYNAAPNVEFRNADIRKDIPKETFDNVVWDAAIEHFTPDEMDGILKTVSSCLDGKGCLSGYTIVAMDSGKHLDQHEHEFTSMGELVDCLFTHFRNVKVFETVHPARHNLYFYASDTVLPFDGHWPHVVEKRR</sequence>
<evidence type="ECO:0000259" key="3">
    <source>
        <dbReference type="Pfam" id="PF13649"/>
    </source>
</evidence>
<feature type="domain" description="Methyltransferase" evidence="3">
    <location>
        <begin position="112"/>
        <end position="204"/>
    </location>
</feature>
<dbReference type="EMBL" id="HE577333">
    <property type="protein sequence ID" value="CCD03982.1"/>
    <property type="molecule type" value="Genomic_DNA"/>
</dbReference>
<gene>
    <name evidence="4" type="ORF">AZOBR_p60046</name>
</gene>